<sequence>MFEIENGKINTTNPSVWVHDVGFLNTVRVTTVEIYGIYQTVGIEIKCLQDEAYIRLYVGKVTPPERGVFAPTLRFMCVEI</sequence>
<evidence type="ECO:0000313" key="1">
    <source>
        <dbReference type="EMBL" id="WAR21989.1"/>
    </source>
</evidence>
<accession>A0ABY7FKX7</accession>
<protein>
    <submittedName>
        <fullName evidence="1">Uncharacterized protein</fullName>
    </submittedName>
</protein>
<gene>
    <name evidence="1" type="ORF">MAR_015963</name>
</gene>
<dbReference type="EMBL" id="CP111023">
    <property type="protein sequence ID" value="WAR21989.1"/>
    <property type="molecule type" value="Genomic_DNA"/>
</dbReference>
<evidence type="ECO:0000313" key="2">
    <source>
        <dbReference type="Proteomes" id="UP001164746"/>
    </source>
</evidence>
<reference evidence="1" key="1">
    <citation type="submission" date="2022-11" db="EMBL/GenBank/DDBJ databases">
        <title>Centuries of genome instability and evolution in soft-shell clam transmissible cancer (bioRxiv).</title>
        <authorList>
            <person name="Hart S.F.M."/>
            <person name="Yonemitsu M.A."/>
            <person name="Giersch R.M."/>
            <person name="Beal B.F."/>
            <person name="Arriagada G."/>
            <person name="Davis B.W."/>
            <person name="Ostrander E.A."/>
            <person name="Goff S.P."/>
            <person name="Metzger M.J."/>
        </authorList>
    </citation>
    <scope>NUCLEOTIDE SEQUENCE</scope>
    <source>
        <strain evidence="1">MELC-2E11</strain>
        <tissue evidence="1">Siphon/mantle</tissue>
    </source>
</reference>
<keyword evidence="2" id="KW-1185">Reference proteome</keyword>
<name>A0ABY7FKX7_MYAAR</name>
<proteinExistence type="predicted"/>
<dbReference type="Proteomes" id="UP001164746">
    <property type="component" value="Chromosome 12"/>
</dbReference>
<organism evidence="1 2">
    <name type="scientific">Mya arenaria</name>
    <name type="common">Soft-shell clam</name>
    <dbReference type="NCBI Taxonomy" id="6604"/>
    <lineage>
        <taxon>Eukaryota</taxon>
        <taxon>Metazoa</taxon>
        <taxon>Spiralia</taxon>
        <taxon>Lophotrochozoa</taxon>
        <taxon>Mollusca</taxon>
        <taxon>Bivalvia</taxon>
        <taxon>Autobranchia</taxon>
        <taxon>Heteroconchia</taxon>
        <taxon>Euheterodonta</taxon>
        <taxon>Imparidentia</taxon>
        <taxon>Neoheterodontei</taxon>
        <taxon>Myida</taxon>
        <taxon>Myoidea</taxon>
        <taxon>Myidae</taxon>
        <taxon>Mya</taxon>
    </lineage>
</organism>